<evidence type="ECO:0000256" key="6">
    <source>
        <dbReference type="ARBA" id="ARBA00037368"/>
    </source>
</evidence>
<keyword evidence="11" id="KW-1185">Reference proteome</keyword>
<dbReference type="GO" id="GO:0005737">
    <property type="term" value="C:cytoplasm"/>
    <property type="evidence" value="ECO:0007669"/>
    <property type="project" value="UniProtKB-SubCell"/>
</dbReference>
<evidence type="ECO:0000313" key="10">
    <source>
        <dbReference type="EMBL" id="RDI19141.1"/>
    </source>
</evidence>
<dbReference type="InterPro" id="IPR050249">
    <property type="entry name" value="Pseudomonas-type_ThrB"/>
</dbReference>
<dbReference type="EC" id="2.7.1.81" evidence="7"/>
<dbReference type="Proteomes" id="UP000255265">
    <property type="component" value="Unassembled WGS sequence"/>
</dbReference>
<keyword evidence="3" id="KW-0808">Transferase</keyword>
<dbReference type="OrthoDB" id="156345at2"/>
<evidence type="ECO:0000313" key="11">
    <source>
        <dbReference type="Proteomes" id="UP000255265"/>
    </source>
</evidence>
<dbReference type="STRING" id="433924.NS331_10415"/>
<dbReference type="RefSeq" id="WP_114804572.1">
    <property type="nucleotide sequence ID" value="NZ_QQAV01000013.1"/>
</dbReference>
<dbReference type="SUPFAM" id="SSF56112">
    <property type="entry name" value="Protein kinase-like (PK-like)"/>
    <property type="match status" value="1"/>
</dbReference>
<comment type="subcellular location">
    <subcellularLocation>
        <location evidence="1">Cytoplasm</location>
    </subcellularLocation>
</comment>
<dbReference type="EMBL" id="QQAV01000013">
    <property type="protein sequence ID" value="RDI19141.1"/>
    <property type="molecule type" value="Genomic_DNA"/>
</dbReference>
<comment type="catalytic activity">
    <reaction evidence="5">
        <text>(5R)-5-hydroxy-L-lysine + GTP = (5R)-5-phosphooxy-L-lysine + GDP + H(+)</text>
        <dbReference type="Rhea" id="RHEA:19049"/>
        <dbReference type="ChEBI" id="CHEBI:15378"/>
        <dbReference type="ChEBI" id="CHEBI:37565"/>
        <dbReference type="ChEBI" id="CHEBI:57882"/>
        <dbReference type="ChEBI" id="CHEBI:58189"/>
        <dbReference type="ChEBI" id="CHEBI:58357"/>
        <dbReference type="EC" id="2.7.1.81"/>
    </reaction>
</comment>
<comment type="function">
    <text evidence="6">Catalyzes the GTP-dependent phosphorylation of 5-hydroxy-L-lysine.</text>
</comment>
<protein>
    <recommendedName>
        <fullName evidence="8">Hydroxylysine kinase</fullName>
        <ecNumber evidence="7">2.7.1.81</ecNumber>
    </recommendedName>
</protein>
<accession>A0A370F8T4</accession>
<evidence type="ECO:0000256" key="5">
    <source>
        <dbReference type="ARBA" id="ARBA00036820"/>
    </source>
</evidence>
<keyword evidence="2" id="KW-0963">Cytoplasm</keyword>
<evidence type="ECO:0000256" key="3">
    <source>
        <dbReference type="ARBA" id="ARBA00022679"/>
    </source>
</evidence>
<evidence type="ECO:0000256" key="2">
    <source>
        <dbReference type="ARBA" id="ARBA00022490"/>
    </source>
</evidence>
<dbReference type="GO" id="GO:0047992">
    <property type="term" value="F:hydroxylysine kinase activity"/>
    <property type="evidence" value="ECO:0007669"/>
    <property type="project" value="UniProtKB-EC"/>
</dbReference>
<name>A0A370F8T4_9BURK</name>
<comment type="caution">
    <text evidence="10">The sequence shown here is derived from an EMBL/GenBank/DDBJ whole genome shotgun (WGS) entry which is preliminary data.</text>
</comment>
<evidence type="ECO:0000256" key="7">
    <source>
        <dbReference type="ARBA" id="ARBA00038873"/>
    </source>
</evidence>
<organism evidence="10 11">
    <name type="scientific">Pseudacidovorax intermedius</name>
    <dbReference type="NCBI Taxonomy" id="433924"/>
    <lineage>
        <taxon>Bacteria</taxon>
        <taxon>Pseudomonadati</taxon>
        <taxon>Pseudomonadota</taxon>
        <taxon>Betaproteobacteria</taxon>
        <taxon>Burkholderiales</taxon>
        <taxon>Comamonadaceae</taxon>
        <taxon>Pseudacidovorax</taxon>
    </lineage>
</organism>
<feature type="domain" description="Aminoglycoside phosphotransferase" evidence="9">
    <location>
        <begin position="53"/>
        <end position="290"/>
    </location>
</feature>
<reference evidence="10 11" key="1">
    <citation type="submission" date="2018-07" db="EMBL/GenBank/DDBJ databases">
        <title>Genomic Encyclopedia of Type Strains, Phase IV (KMG-IV): sequencing the most valuable type-strain genomes for metagenomic binning, comparative biology and taxonomic classification.</title>
        <authorList>
            <person name="Goeker M."/>
        </authorList>
    </citation>
    <scope>NUCLEOTIDE SEQUENCE [LARGE SCALE GENOMIC DNA]</scope>
    <source>
        <strain evidence="10 11">DSM 21352</strain>
    </source>
</reference>
<dbReference type="PANTHER" id="PTHR21064:SF1">
    <property type="entry name" value="HYDROXYLYSINE KINASE"/>
    <property type="match status" value="1"/>
</dbReference>
<dbReference type="InterPro" id="IPR002575">
    <property type="entry name" value="Aminoglycoside_PTrfase"/>
</dbReference>
<dbReference type="Gene3D" id="3.90.1200.10">
    <property type="match status" value="1"/>
</dbReference>
<evidence type="ECO:0000259" key="9">
    <source>
        <dbReference type="Pfam" id="PF01636"/>
    </source>
</evidence>
<dbReference type="AlphaFoldDB" id="A0A370F8T4"/>
<evidence type="ECO:0000256" key="4">
    <source>
        <dbReference type="ARBA" id="ARBA00022777"/>
    </source>
</evidence>
<gene>
    <name evidence="10" type="ORF">DFR41_113123</name>
</gene>
<keyword evidence="4 10" id="KW-0418">Kinase</keyword>
<dbReference type="InterPro" id="IPR011009">
    <property type="entry name" value="Kinase-like_dom_sf"/>
</dbReference>
<dbReference type="Pfam" id="PF01636">
    <property type="entry name" value="APH"/>
    <property type="match status" value="1"/>
</dbReference>
<evidence type="ECO:0000256" key="1">
    <source>
        <dbReference type="ARBA" id="ARBA00004496"/>
    </source>
</evidence>
<dbReference type="PANTHER" id="PTHR21064">
    <property type="entry name" value="AMINOGLYCOSIDE PHOSPHOTRANSFERASE DOMAIN-CONTAINING PROTEIN-RELATED"/>
    <property type="match status" value="1"/>
</dbReference>
<evidence type="ECO:0000256" key="8">
    <source>
        <dbReference type="ARBA" id="ARBA00040505"/>
    </source>
</evidence>
<proteinExistence type="predicted"/>
<sequence>MSLQASDPSGDEPEAFERLPEAAVLCAAPAPVDVAEAAGLLKQHYGLAGTLTALGGERDANFLLQPGGGAPCMLKVSHPVESAVVADFQTQALLHLAATAPDLPVQRVLPALSGEFAVVETVIGNTPRVVRLFSYLDGLPLPKAPPTAGRAAHMGTLLARLDAALAGLTHAAGGLPLPWDLQRGLGTRSLLAHVDDPARRALAQAALDHFGSDALPVLRTLPRQPIHNDFNPSNLLVDPRAPERLVGILDFGDMVVAPRVVDLAVAASYQLDAQAPAESIAAFAGAYHAVTPLSTQERTLLPILVATRLAMVVAISGWRAAREPANAAYLLRNNGASWARLTALADLPAGALDDALRHACP</sequence>